<reference evidence="4" key="1">
    <citation type="submission" date="2019-07" db="EMBL/GenBank/DDBJ databases">
        <title>Mesorhizobum intechiensis sp. nov. isolated from nodules of Lotus tenuis growing in lowlands of the Flooding Pampa, Argentina.</title>
        <authorList>
            <person name="Estrella M.J."/>
            <person name="Torres Tejerizo G.A."/>
            <person name="Cumpa Velazquez L.M."/>
            <person name="Fontana F."/>
            <person name="Hansen L."/>
            <person name="Pistorio M."/>
            <person name="Sannazzaro A.I."/>
        </authorList>
    </citation>
    <scope>NUCLEOTIDE SEQUENCE</scope>
    <source>
        <strain evidence="4">BD68</strain>
    </source>
</reference>
<dbReference type="NCBIfam" id="TIGR02601">
    <property type="entry name" value="autotrns_rpt"/>
    <property type="match status" value="3"/>
</dbReference>
<dbReference type="Gene3D" id="2.40.128.130">
    <property type="entry name" value="Autotransporter beta-domain"/>
    <property type="match status" value="1"/>
</dbReference>
<dbReference type="InterPro" id="IPR005546">
    <property type="entry name" value="Autotransporte_beta"/>
</dbReference>
<dbReference type="SUPFAM" id="SSF51126">
    <property type="entry name" value="Pectin lyase-like"/>
    <property type="match status" value="3"/>
</dbReference>
<evidence type="ECO:0000259" key="3">
    <source>
        <dbReference type="PROSITE" id="PS51208"/>
    </source>
</evidence>
<dbReference type="InterPro" id="IPR051551">
    <property type="entry name" value="Autotransporter_adhesion"/>
</dbReference>
<evidence type="ECO:0000313" key="4">
    <source>
        <dbReference type="EMBL" id="TSE08248.1"/>
    </source>
</evidence>
<feature type="domain" description="Autotransporter" evidence="3">
    <location>
        <begin position="1021"/>
        <end position="1303"/>
    </location>
</feature>
<protein>
    <submittedName>
        <fullName evidence="4">Autotransporter outer membrane beta-barrel domain-containing protein</fullName>
    </submittedName>
</protein>
<dbReference type="Pfam" id="PF12951">
    <property type="entry name" value="PATR"/>
    <property type="match status" value="3"/>
</dbReference>
<dbReference type="Gene3D" id="2.160.20.20">
    <property type="match status" value="2"/>
</dbReference>
<dbReference type="InterPro" id="IPR013425">
    <property type="entry name" value="Autotrns_rpt"/>
</dbReference>
<dbReference type="SUPFAM" id="SSF103515">
    <property type="entry name" value="Autotransporter"/>
    <property type="match status" value="1"/>
</dbReference>
<dbReference type="SMART" id="SM00869">
    <property type="entry name" value="Autotransporter"/>
    <property type="match status" value="1"/>
</dbReference>
<feature type="chain" id="PRO_5035921107" evidence="2">
    <location>
        <begin position="46"/>
        <end position="1303"/>
    </location>
</feature>
<keyword evidence="1 2" id="KW-0732">Signal</keyword>
<comment type="caution">
    <text evidence="4">The sequence shown here is derived from an EMBL/GenBank/DDBJ whole genome shotgun (WGS) entry which is preliminary data.</text>
</comment>
<dbReference type="GO" id="GO:0019867">
    <property type="term" value="C:outer membrane"/>
    <property type="evidence" value="ECO:0007669"/>
    <property type="project" value="InterPro"/>
</dbReference>
<dbReference type="PROSITE" id="PS51208">
    <property type="entry name" value="AUTOTRANSPORTER"/>
    <property type="match status" value="1"/>
</dbReference>
<organism evidence="4 5">
    <name type="scientific">Mesorhizobium intechi</name>
    <dbReference type="NCBI Taxonomy" id="537601"/>
    <lineage>
        <taxon>Bacteria</taxon>
        <taxon>Pseudomonadati</taxon>
        <taxon>Pseudomonadota</taxon>
        <taxon>Alphaproteobacteria</taxon>
        <taxon>Hyphomicrobiales</taxon>
        <taxon>Phyllobacteriaceae</taxon>
        <taxon>Mesorhizobium</taxon>
    </lineage>
</organism>
<name>A0A8T9APQ7_9HYPH</name>
<dbReference type="Pfam" id="PF18883">
    <property type="entry name" value="AC_1"/>
    <property type="match status" value="1"/>
</dbReference>
<sequence length="1303" mass="129434">MPVGIAGMPDRPGAPELRARATLASLRAGLLASAALLVTVLPAAAQDATWNLNPTAPGIPGTFDYSSGANWTPAAVPTGTAIFGVSNGTNLSLTAPTITVGGWTLNAGASAYTFNIQSFFSPKLTFNGAGIVIDGGSATINNNGSLSFSNSSTAGSATIVNNSGGFSTLLQFLNSSTAGNATINNNNSPSNQTENIIDFFNTATAGNATINNEKNLNFRDNSTADNSKIINNAVTDFLGASTAGNATITENGLLAFHDTSTAGNASITNNGGTGMSFADTSTAGSATIINNFNLGFFNTSAAGSANITTNSGGTTFIRDTASGGTARFILNGTGALDISNLTSGGTTAGSIEGDGNVHLGANTLAVGGNDLSTAFSGVVSGTGGLTKDGAGTLTLNGTNTYTGLTTVNGGALLVEGSLGNTETTVNSGATLGGSGSIGSAVIIADGGVLAPGSSPGTLTVGSLSLSSGSTLNYELGRAGIVGGGVNDLTVVTGDLTLDGSLDITDVGGFGPGVYRLINYGGTLTDNGLELGTLPAGVTPADLTVQTSVANQVNLISTFVAELLFWDGDAAGNANNNLVDGGNGTWTATSPNWTESNGLNNGAMTPQPGFAVFQTLGGTVVADDGDGALAVTGMQFAADGYRIEGDAITLAGAGGESIIRVGDGTAAGAGYTATIASVLTGASSLIKTDAGTLVLSGANTHTGGTTVSGGVLSVAADNNLGAAAGSLTLSGGALRNTAAFASARNVTLSAAGGTLDTVADLTLSGAISGSGNLAKTGAGTLVLASDNSAFTGAISVGGGTLAAGAANAFSSSSQFSVASSATLDLAGTSQTVAGLANAGTVRIAAGGVGHTLTVSGNYIGIGGNIVLNTALGGDSSATDMLVIAGNTSGTSTLQIANLGGAEGQTVDGIKIVDVGGTSNGTFSLKSDYTFDGDAAVVGGAYAYRLYEGGVSTPADGDWYLRSALIDSGGPGTPLYQAGAPLYEAYAGSLQSFNQLGTLQQRLGNRSWTVEAQGADGVSDDVKAEAGIGLWGRIEGASGSYDPQSSTTGTTYDSSTWRLQTGADMLLSDSAAGQFIGGVVFQYGTVSADVSSVFGSGSIDSTGYGVSGSLTWYGAEGFYVDGQAQVIWYDSNLDSATAGKRLVDGNKGVGYALGLEAGKRIMLDPNWSLTPQAQLAWSSINLDAFTDTFGASVAPGDSDSLLGRLGLSLDHQTQWQDRMGRAGRTNLYGIANLYYDFGDGSSVDLAGSTLTSRDKRLWGGLGIGGTINWADDRFSVFGEAVARTDLEDFGDSHVLTGSLGLRVKW</sequence>
<dbReference type="OrthoDB" id="6053567at2"/>
<dbReference type="InterPro" id="IPR043990">
    <property type="entry name" value="AC_1"/>
</dbReference>
<dbReference type="CDD" id="cd01344">
    <property type="entry name" value="PL2_Passenger_AT"/>
    <property type="match status" value="1"/>
</dbReference>
<dbReference type="Pfam" id="PF03797">
    <property type="entry name" value="Autotransporter"/>
    <property type="match status" value="1"/>
</dbReference>
<accession>A0A8T9APQ7</accession>
<dbReference type="InterPro" id="IPR006315">
    <property type="entry name" value="OM_autotransptr_brl_dom"/>
</dbReference>
<evidence type="ECO:0000256" key="2">
    <source>
        <dbReference type="SAM" id="SignalP"/>
    </source>
</evidence>
<gene>
    <name evidence="4" type="ORF">C1D09_017765</name>
</gene>
<dbReference type="PANTHER" id="PTHR35037:SF3">
    <property type="entry name" value="C-TERMINAL REGION OF AIDA-LIKE PROTEIN"/>
    <property type="match status" value="1"/>
</dbReference>
<proteinExistence type="predicted"/>
<keyword evidence="5" id="KW-1185">Reference proteome</keyword>
<evidence type="ECO:0000256" key="1">
    <source>
        <dbReference type="ARBA" id="ARBA00022729"/>
    </source>
</evidence>
<dbReference type="Proteomes" id="UP000235507">
    <property type="component" value="Unassembled WGS sequence"/>
</dbReference>
<feature type="signal peptide" evidence="2">
    <location>
        <begin position="1"/>
        <end position="45"/>
    </location>
</feature>
<dbReference type="EMBL" id="PNOT02000210">
    <property type="protein sequence ID" value="TSE08248.1"/>
    <property type="molecule type" value="Genomic_DNA"/>
</dbReference>
<dbReference type="InterPro" id="IPR012332">
    <property type="entry name" value="Autotransporter_pectin_lyase_C"/>
</dbReference>
<dbReference type="NCBIfam" id="TIGR01414">
    <property type="entry name" value="autotrans_barl"/>
    <property type="match status" value="1"/>
</dbReference>
<evidence type="ECO:0000313" key="5">
    <source>
        <dbReference type="Proteomes" id="UP000235507"/>
    </source>
</evidence>
<dbReference type="InterPro" id="IPR036709">
    <property type="entry name" value="Autotransporte_beta_dom_sf"/>
</dbReference>
<dbReference type="PANTHER" id="PTHR35037">
    <property type="entry name" value="C-TERMINAL REGION OF AIDA-LIKE PROTEIN"/>
    <property type="match status" value="1"/>
</dbReference>
<dbReference type="InterPro" id="IPR011050">
    <property type="entry name" value="Pectin_lyase_fold/virulence"/>
</dbReference>